<evidence type="ECO:0000256" key="9">
    <source>
        <dbReference type="ARBA" id="ARBA00039242"/>
    </source>
</evidence>
<dbReference type="eggNOG" id="KOG3795">
    <property type="taxonomic scope" value="Eukaryota"/>
</dbReference>
<dbReference type="InParanoid" id="Q54C26"/>
<dbReference type="GO" id="GO:0008033">
    <property type="term" value="P:tRNA processing"/>
    <property type="evidence" value="ECO:0007669"/>
    <property type="project" value="UniProtKB-KW"/>
</dbReference>
<evidence type="ECO:0000256" key="10">
    <source>
        <dbReference type="ARBA" id="ARBA00042508"/>
    </source>
</evidence>
<dbReference type="GO" id="GO:0016432">
    <property type="term" value="F:tRNA-uridine aminocarboxypropyltransferase activity"/>
    <property type="evidence" value="ECO:0007669"/>
    <property type="project" value="UniProtKB-EC"/>
</dbReference>
<evidence type="ECO:0000256" key="8">
    <source>
        <dbReference type="ARBA" id="ARBA00038290"/>
    </source>
</evidence>
<evidence type="ECO:0000256" key="4">
    <source>
        <dbReference type="ARBA" id="ARBA00022691"/>
    </source>
</evidence>
<dbReference type="dictyBase" id="DDB_G0293222"/>
<evidence type="ECO:0000256" key="7">
    <source>
        <dbReference type="ARBA" id="ARBA00037050"/>
    </source>
</evidence>
<dbReference type="FunCoup" id="Q54C26">
    <property type="interactions" value="13"/>
</dbReference>
<evidence type="ECO:0000313" key="15">
    <source>
        <dbReference type="Proteomes" id="UP000002195"/>
    </source>
</evidence>
<evidence type="ECO:0000256" key="2">
    <source>
        <dbReference type="ARBA" id="ARBA00012386"/>
    </source>
</evidence>
<feature type="compositionally biased region" description="Low complexity" evidence="12">
    <location>
        <begin position="1"/>
        <end position="10"/>
    </location>
</feature>
<name>Q54C26_DICDI</name>
<dbReference type="InterPro" id="IPR005636">
    <property type="entry name" value="DTW"/>
</dbReference>
<dbReference type="SMART" id="SM01144">
    <property type="entry name" value="DTW"/>
    <property type="match status" value="1"/>
</dbReference>
<dbReference type="KEGG" id="ddi:DDB_G0293222"/>
<dbReference type="RefSeq" id="XP_629240.1">
    <property type="nucleotide sequence ID" value="XM_629238.1"/>
</dbReference>
<evidence type="ECO:0000259" key="13">
    <source>
        <dbReference type="SMART" id="SM01144"/>
    </source>
</evidence>
<dbReference type="Pfam" id="PF03942">
    <property type="entry name" value="DTW"/>
    <property type="match status" value="1"/>
</dbReference>
<dbReference type="GO" id="GO:0005634">
    <property type="term" value="C:nucleus"/>
    <property type="evidence" value="ECO:0007669"/>
    <property type="project" value="UniProtKB-SubCell"/>
</dbReference>
<comment type="catalytic activity">
    <reaction evidence="11">
        <text>a uridine in tRNA + S-adenosyl-L-methionine = a 3-[(3S)-3-amino-3-carboxypropyl]uridine in tRNA + S-methyl-5'-thioadenosine + H(+)</text>
        <dbReference type="Rhea" id="RHEA:62432"/>
        <dbReference type="Rhea" id="RHEA-COMP:13339"/>
        <dbReference type="Rhea" id="RHEA-COMP:16092"/>
        <dbReference type="ChEBI" id="CHEBI:15378"/>
        <dbReference type="ChEBI" id="CHEBI:17509"/>
        <dbReference type="ChEBI" id="CHEBI:59789"/>
        <dbReference type="ChEBI" id="CHEBI:65315"/>
        <dbReference type="ChEBI" id="CHEBI:82930"/>
        <dbReference type="EC" id="2.5.1.25"/>
    </reaction>
</comment>
<keyword evidence="4" id="KW-0949">S-adenosyl-L-methionine</keyword>
<evidence type="ECO:0000256" key="1">
    <source>
        <dbReference type="ARBA" id="ARBA00004123"/>
    </source>
</evidence>
<sequence length="305" mass="35896">MENPENPTTTIKEETKTTTINTTTNNNNSNSNNNNNNNNDNDNLKKTEVDSNEQPKPKGSNINNNLKSTVGVLDNVKDDQSWLSDLKLHTFDHMIDISRTICTKCEKKRKYFCYDCCLPLGDPENSPKLKLPLNVDVIHHPTELISKSTAIHSKVIAYEDVKFIEFPEEIPDYNLDETILLYPSEDSCFVKDIDFSNIKKVLFVESQWHNARKILKHPKLQGIKCVKIDMQKTMFWRHQRHGDSYLATIEAIYYFFKEFHLSQNNNQYNGEYDNLLFYYTFFYNLIQTTYKQQNRDFIRKDNYIQ</sequence>
<dbReference type="VEuPathDB" id="AmoebaDB:DDB_G0293222"/>
<dbReference type="OMA" id="VNAWGLN"/>
<evidence type="ECO:0000256" key="6">
    <source>
        <dbReference type="ARBA" id="ARBA00023242"/>
    </source>
</evidence>
<dbReference type="PANTHER" id="PTHR15627:SF8">
    <property type="entry name" value="TRNA-URIDINE AMINOCARBOXYPROPYLTRANSFERASE 1"/>
    <property type="match status" value="1"/>
</dbReference>
<dbReference type="Proteomes" id="UP000002195">
    <property type="component" value="Unassembled WGS sequence"/>
</dbReference>
<organism evidence="14 15">
    <name type="scientific">Dictyostelium discoideum</name>
    <name type="common">Social amoeba</name>
    <dbReference type="NCBI Taxonomy" id="44689"/>
    <lineage>
        <taxon>Eukaryota</taxon>
        <taxon>Amoebozoa</taxon>
        <taxon>Evosea</taxon>
        <taxon>Eumycetozoa</taxon>
        <taxon>Dictyostelia</taxon>
        <taxon>Dictyosteliales</taxon>
        <taxon>Dictyosteliaceae</taxon>
        <taxon>Dictyostelium</taxon>
    </lineage>
</organism>
<proteinExistence type="inferred from homology"/>
<feature type="region of interest" description="Disordered" evidence="12">
    <location>
        <begin position="1"/>
        <end position="66"/>
    </location>
</feature>
<protein>
    <recommendedName>
        <fullName evidence="9">tRNA-uridine aminocarboxypropyltransferase 1</fullName>
        <ecNumber evidence="2">2.5.1.25</ecNumber>
    </recommendedName>
    <alternativeName>
        <fullName evidence="10">DTW domain-containing protein 1</fullName>
    </alternativeName>
</protein>
<evidence type="ECO:0000256" key="12">
    <source>
        <dbReference type="SAM" id="MobiDB-lite"/>
    </source>
</evidence>
<dbReference type="AlphaFoldDB" id="Q54C26"/>
<comment type="subcellular location">
    <subcellularLocation>
        <location evidence="1">Nucleus</location>
    </subcellularLocation>
</comment>
<reference evidence="14 15" key="1">
    <citation type="journal article" date="2005" name="Nature">
        <title>The genome of the social amoeba Dictyostelium discoideum.</title>
        <authorList>
            <consortium name="The Dictyostelium discoideum Sequencing Consortium"/>
            <person name="Eichinger L."/>
            <person name="Pachebat J.A."/>
            <person name="Glockner G."/>
            <person name="Rajandream M.A."/>
            <person name="Sucgang R."/>
            <person name="Berriman M."/>
            <person name="Song J."/>
            <person name="Olsen R."/>
            <person name="Szafranski K."/>
            <person name="Xu Q."/>
            <person name="Tunggal B."/>
            <person name="Kummerfeld S."/>
            <person name="Madera M."/>
            <person name="Konfortov B.A."/>
            <person name="Rivero F."/>
            <person name="Bankier A.T."/>
            <person name="Lehmann R."/>
            <person name="Hamlin N."/>
            <person name="Davies R."/>
            <person name="Gaudet P."/>
            <person name="Fey P."/>
            <person name="Pilcher K."/>
            <person name="Chen G."/>
            <person name="Saunders D."/>
            <person name="Sodergren E."/>
            <person name="Davis P."/>
            <person name="Kerhornou A."/>
            <person name="Nie X."/>
            <person name="Hall N."/>
            <person name="Anjard C."/>
            <person name="Hemphill L."/>
            <person name="Bason N."/>
            <person name="Farbrother P."/>
            <person name="Desany B."/>
            <person name="Just E."/>
            <person name="Morio T."/>
            <person name="Rost R."/>
            <person name="Churcher C."/>
            <person name="Cooper J."/>
            <person name="Haydock S."/>
            <person name="van Driessche N."/>
            <person name="Cronin A."/>
            <person name="Goodhead I."/>
            <person name="Muzny D."/>
            <person name="Mourier T."/>
            <person name="Pain A."/>
            <person name="Lu M."/>
            <person name="Harper D."/>
            <person name="Lindsay R."/>
            <person name="Hauser H."/>
            <person name="James K."/>
            <person name="Quiles M."/>
            <person name="Madan Babu M."/>
            <person name="Saito T."/>
            <person name="Buchrieser C."/>
            <person name="Wardroper A."/>
            <person name="Felder M."/>
            <person name="Thangavelu M."/>
            <person name="Johnson D."/>
            <person name="Knights A."/>
            <person name="Loulseged H."/>
            <person name="Mungall K."/>
            <person name="Oliver K."/>
            <person name="Price C."/>
            <person name="Quail M.A."/>
            <person name="Urushihara H."/>
            <person name="Hernandez J."/>
            <person name="Rabbinowitsch E."/>
            <person name="Steffen D."/>
            <person name="Sanders M."/>
            <person name="Ma J."/>
            <person name="Kohara Y."/>
            <person name="Sharp S."/>
            <person name="Simmonds M."/>
            <person name="Spiegler S."/>
            <person name="Tivey A."/>
            <person name="Sugano S."/>
            <person name="White B."/>
            <person name="Walker D."/>
            <person name="Woodward J."/>
            <person name="Winckler T."/>
            <person name="Tanaka Y."/>
            <person name="Shaulsky G."/>
            <person name="Schleicher M."/>
            <person name="Weinstock G."/>
            <person name="Rosenthal A."/>
            <person name="Cox E.C."/>
            <person name="Chisholm R.L."/>
            <person name="Gibbs R."/>
            <person name="Loomis W.F."/>
            <person name="Platzer M."/>
            <person name="Kay R.R."/>
            <person name="Williams J."/>
            <person name="Dear P.H."/>
            <person name="Noegel A.A."/>
            <person name="Barrell B."/>
            <person name="Kuspa A."/>
        </authorList>
    </citation>
    <scope>NUCLEOTIDE SEQUENCE [LARGE SCALE GENOMIC DNA]</scope>
    <source>
        <strain evidence="14 15">AX4</strain>
    </source>
</reference>
<dbReference type="PANTHER" id="PTHR15627">
    <property type="entry name" value="NATURAL KILLER CELL-SPECIFIC ANTIGEN KLIP1"/>
    <property type="match status" value="1"/>
</dbReference>
<keyword evidence="6" id="KW-0539">Nucleus</keyword>
<dbReference type="PaxDb" id="44689-DDB0191830"/>
<evidence type="ECO:0000313" key="14">
    <source>
        <dbReference type="EMBL" id="EAL60810.1"/>
    </source>
</evidence>
<feature type="domain" description="DTW" evidence="13">
    <location>
        <begin position="109"/>
        <end position="291"/>
    </location>
</feature>
<evidence type="ECO:0000256" key="3">
    <source>
        <dbReference type="ARBA" id="ARBA00022679"/>
    </source>
</evidence>
<dbReference type="STRING" id="44689.Q54C26"/>
<dbReference type="GeneID" id="8629122"/>
<dbReference type="PhylomeDB" id="Q54C26"/>
<evidence type="ECO:0000256" key="5">
    <source>
        <dbReference type="ARBA" id="ARBA00022694"/>
    </source>
</evidence>
<gene>
    <name evidence="14" type="ORF">DDB_G0293222</name>
</gene>
<keyword evidence="5" id="KW-0819">tRNA processing</keyword>
<dbReference type="EC" id="2.5.1.25" evidence="2"/>
<dbReference type="HOGENOM" id="CLU_069451_0_2_1"/>
<keyword evidence="3" id="KW-0808">Transferase</keyword>
<dbReference type="InterPro" id="IPR051521">
    <property type="entry name" value="tRNA_Mod/Golgi_Maint"/>
</dbReference>
<accession>Q54C26</accession>
<comment type="similarity">
    <text evidence="8">Belongs to the TDD superfamily. DTWD1 family.</text>
</comment>
<feature type="compositionally biased region" description="Basic and acidic residues" evidence="12">
    <location>
        <begin position="42"/>
        <end position="56"/>
    </location>
</feature>
<dbReference type="EMBL" id="AAFI02000200">
    <property type="protein sequence ID" value="EAL60810.1"/>
    <property type="molecule type" value="Genomic_DNA"/>
</dbReference>
<evidence type="ECO:0000256" key="11">
    <source>
        <dbReference type="ARBA" id="ARBA00048718"/>
    </source>
</evidence>
<feature type="compositionally biased region" description="Low complexity" evidence="12">
    <location>
        <begin position="17"/>
        <end position="41"/>
    </location>
</feature>
<comment type="function">
    <text evidence="7">Catalyzes the formation of 3-(3-amino-3-carboxypropyl)uridine (acp3U) at position 20 in the D-loop of several cytoplasmic tRNAs (acp3U(20)).</text>
</comment>
<keyword evidence="15" id="KW-1185">Reference proteome</keyword>
<comment type="caution">
    <text evidence="14">The sequence shown here is derived from an EMBL/GenBank/DDBJ whole genome shotgun (WGS) entry which is preliminary data.</text>
</comment>